<evidence type="ECO:0000259" key="2">
    <source>
        <dbReference type="Pfam" id="PF04235"/>
    </source>
</evidence>
<feature type="transmembrane region" description="Helical" evidence="1">
    <location>
        <begin position="27"/>
        <end position="47"/>
    </location>
</feature>
<dbReference type="PANTHER" id="PTHR30590">
    <property type="entry name" value="INNER MEMBRANE PROTEIN"/>
    <property type="match status" value="1"/>
</dbReference>
<accession>A0A239KJA0</accession>
<keyword evidence="4" id="KW-1185">Reference proteome</keyword>
<protein>
    <recommendedName>
        <fullName evidence="2">DUF418 domain-containing protein</fullName>
    </recommendedName>
</protein>
<proteinExistence type="predicted"/>
<feature type="transmembrane region" description="Helical" evidence="1">
    <location>
        <begin position="112"/>
        <end position="128"/>
    </location>
</feature>
<evidence type="ECO:0000256" key="1">
    <source>
        <dbReference type="SAM" id="Phobius"/>
    </source>
</evidence>
<dbReference type="PANTHER" id="PTHR30590:SF2">
    <property type="entry name" value="INNER MEMBRANE PROTEIN"/>
    <property type="match status" value="1"/>
</dbReference>
<keyword evidence="1" id="KW-0812">Transmembrane</keyword>
<dbReference type="RefSeq" id="WP_089400930.1">
    <property type="nucleotide sequence ID" value="NZ_FZOT01000016.1"/>
</dbReference>
<dbReference type="EMBL" id="FZOT01000016">
    <property type="protein sequence ID" value="SNT18457.1"/>
    <property type="molecule type" value="Genomic_DNA"/>
</dbReference>
<dbReference type="OrthoDB" id="9807744at2"/>
<feature type="domain" description="DUF418" evidence="2">
    <location>
        <begin position="242"/>
        <end position="403"/>
    </location>
</feature>
<feature type="transmembrane region" description="Helical" evidence="1">
    <location>
        <begin position="263"/>
        <end position="282"/>
    </location>
</feature>
<feature type="transmembrane region" description="Helical" evidence="1">
    <location>
        <begin position="75"/>
        <end position="91"/>
    </location>
</feature>
<feature type="transmembrane region" description="Helical" evidence="1">
    <location>
        <begin position="367"/>
        <end position="389"/>
    </location>
</feature>
<evidence type="ECO:0000313" key="4">
    <source>
        <dbReference type="Proteomes" id="UP000198284"/>
    </source>
</evidence>
<feature type="transmembrane region" description="Helical" evidence="1">
    <location>
        <begin position="157"/>
        <end position="176"/>
    </location>
</feature>
<feature type="transmembrane region" description="Helical" evidence="1">
    <location>
        <begin position="294"/>
        <end position="318"/>
    </location>
</feature>
<name>A0A239KJA0_9BURK</name>
<keyword evidence="1" id="KW-0472">Membrane</keyword>
<feature type="transmembrane region" description="Helical" evidence="1">
    <location>
        <begin position="339"/>
        <end position="361"/>
    </location>
</feature>
<gene>
    <name evidence="3" type="ORF">SAMN06265795_11644</name>
</gene>
<keyword evidence="1" id="KW-1133">Transmembrane helix</keyword>
<dbReference type="InterPro" id="IPR007349">
    <property type="entry name" value="DUF418"/>
</dbReference>
<feature type="transmembrane region" description="Helical" evidence="1">
    <location>
        <begin position="134"/>
        <end position="150"/>
    </location>
</feature>
<dbReference type="Proteomes" id="UP000198284">
    <property type="component" value="Unassembled WGS sequence"/>
</dbReference>
<sequence length="415" mass="45397">MSSTEGRPAASPPQAPRASQLDAVRGMALFGILLVNVWSFLWGFGYLRFGLMPESPSLADRGAVFLVALLAEQKFYPVFAFLFGAGFALQTRSMRRRFPAWQTVRQQYSRRLRWLLGCGILHGTLIWAGDILTIYGLVGFLVLGMAGAKLKTIAINLWNWSVVWLAAIAVNLALALTPYPEQDVRHQAQEMVQDIAATHDIYTAGTLAEQALQRLADYADVTSRSIFLVPHLLVLFLLGMLAARLGWLTRPRRHAALWRRMRAVGFGVGIPFNLLWAAAALAEAMDPLAPPHVVLALYALLPAGGSFLAAGYVASLMLAGDRASSRLSAWLSPAGRMSLTNYLMQSLLGVLLFQGVGLGLGRSATSPAVVLAQAFAIIAFQIAFSRWWLGHHSRGPMEALDRRRRATIWPRPPGG</sequence>
<dbReference type="Pfam" id="PF04235">
    <property type="entry name" value="DUF418"/>
    <property type="match status" value="1"/>
</dbReference>
<evidence type="ECO:0000313" key="3">
    <source>
        <dbReference type="EMBL" id="SNT18457.1"/>
    </source>
</evidence>
<dbReference type="AlphaFoldDB" id="A0A239KJA0"/>
<dbReference type="InterPro" id="IPR052529">
    <property type="entry name" value="Bact_Transport_Assoc"/>
</dbReference>
<feature type="transmembrane region" description="Helical" evidence="1">
    <location>
        <begin position="225"/>
        <end position="243"/>
    </location>
</feature>
<organism evidence="3 4">
    <name type="scientific">Noviherbaspirillum humi</name>
    <dbReference type="NCBI Taxonomy" id="1688639"/>
    <lineage>
        <taxon>Bacteria</taxon>
        <taxon>Pseudomonadati</taxon>
        <taxon>Pseudomonadota</taxon>
        <taxon>Betaproteobacteria</taxon>
        <taxon>Burkholderiales</taxon>
        <taxon>Oxalobacteraceae</taxon>
        <taxon>Noviherbaspirillum</taxon>
    </lineage>
</organism>
<reference evidence="3 4" key="1">
    <citation type="submission" date="2017-06" db="EMBL/GenBank/DDBJ databases">
        <authorList>
            <person name="Kim H.J."/>
            <person name="Triplett B.A."/>
        </authorList>
    </citation>
    <scope>NUCLEOTIDE SEQUENCE [LARGE SCALE GENOMIC DNA]</scope>
    <source>
        <strain evidence="3 4">U15</strain>
    </source>
</reference>